<evidence type="ECO:0000313" key="3">
    <source>
        <dbReference type="Proteomes" id="UP000228867"/>
    </source>
</evidence>
<dbReference type="EMBL" id="PCWR01000021">
    <property type="protein sequence ID" value="PIR07463.1"/>
    <property type="molecule type" value="Genomic_DNA"/>
</dbReference>
<evidence type="ECO:0000256" key="1">
    <source>
        <dbReference type="SAM" id="Phobius"/>
    </source>
</evidence>
<feature type="transmembrane region" description="Helical" evidence="1">
    <location>
        <begin position="46"/>
        <end position="64"/>
    </location>
</feature>
<feature type="transmembrane region" description="Helical" evidence="1">
    <location>
        <begin position="7"/>
        <end position="34"/>
    </location>
</feature>
<protein>
    <submittedName>
        <fullName evidence="2">Uncharacterized protein</fullName>
    </submittedName>
</protein>
<accession>A0A2H0NEY9</accession>
<comment type="caution">
    <text evidence="2">The sequence shown here is derived from an EMBL/GenBank/DDBJ whole genome shotgun (WGS) entry which is preliminary data.</text>
</comment>
<dbReference type="AlphaFoldDB" id="A0A2H0NEY9"/>
<dbReference type="Proteomes" id="UP000228867">
    <property type="component" value="Unassembled WGS sequence"/>
</dbReference>
<gene>
    <name evidence="2" type="ORF">COV54_00915</name>
</gene>
<keyword evidence="1" id="KW-0812">Transmembrane</keyword>
<name>A0A2H0NEY9_9BACT</name>
<evidence type="ECO:0000313" key="2">
    <source>
        <dbReference type="EMBL" id="PIR07463.1"/>
    </source>
</evidence>
<keyword evidence="1" id="KW-1133">Transmembrane helix</keyword>
<sequence length="171" mass="19155">MKAIKKIAIFFWESFQGGFFAVLAAVAVIILLNLISYAGKAFTDNYFFQILIGLIFVLTIGVIIKKVKKSKFKWILRILPHSVIDKPEVRWPNLDGGYSFGLLVGTEKIGTEEMAKIIELNAGPVSVTGFLRCFPWQKNGWPFVEKTGRNGQQLIAELMTFGGARNSHKQS</sequence>
<proteinExistence type="predicted"/>
<keyword evidence="1" id="KW-0472">Membrane</keyword>
<organism evidence="2 3">
    <name type="scientific">Candidatus Jorgensenbacteria bacterium CG11_big_fil_rev_8_21_14_0_20_38_23</name>
    <dbReference type="NCBI Taxonomy" id="1974594"/>
    <lineage>
        <taxon>Bacteria</taxon>
        <taxon>Candidatus Joergenseniibacteriota</taxon>
    </lineage>
</organism>
<reference evidence="2 3" key="1">
    <citation type="submission" date="2017-09" db="EMBL/GenBank/DDBJ databases">
        <title>Depth-based differentiation of microbial function through sediment-hosted aquifers and enrichment of novel symbionts in the deep terrestrial subsurface.</title>
        <authorList>
            <person name="Probst A.J."/>
            <person name="Ladd B."/>
            <person name="Jarett J.K."/>
            <person name="Geller-Mcgrath D.E."/>
            <person name="Sieber C.M."/>
            <person name="Emerson J.B."/>
            <person name="Anantharaman K."/>
            <person name="Thomas B.C."/>
            <person name="Malmstrom R."/>
            <person name="Stieglmeier M."/>
            <person name="Klingl A."/>
            <person name="Woyke T."/>
            <person name="Ryan C.M."/>
            <person name="Banfield J.F."/>
        </authorList>
    </citation>
    <scope>NUCLEOTIDE SEQUENCE [LARGE SCALE GENOMIC DNA]</scope>
    <source>
        <strain evidence="2">CG11_big_fil_rev_8_21_14_0_20_38_23</strain>
    </source>
</reference>